<dbReference type="RefSeq" id="WP_078693504.1">
    <property type="nucleotide sequence ID" value="NZ_FUWX01000007.1"/>
</dbReference>
<feature type="transmembrane region" description="Helical" evidence="1">
    <location>
        <begin position="169"/>
        <end position="191"/>
    </location>
</feature>
<evidence type="ECO:0000313" key="3">
    <source>
        <dbReference type="Proteomes" id="UP000191153"/>
    </source>
</evidence>
<feature type="transmembrane region" description="Helical" evidence="1">
    <location>
        <begin position="29"/>
        <end position="48"/>
    </location>
</feature>
<feature type="transmembrane region" description="Helical" evidence="1">
    <location>
        <begin position="138"/>
        <end position="157"/>
    </location>
</feature>
<evidence type="ECO:0000256" key="1">
    <source>
        <dbReference type="SAM" id="Phobius"/>
    </source>
</evidence>
<dbReference type="InterPro" id="IPR049458">
    <property type="entry name" value="EpsG-like"/>
</dbReference>
<protein>
    <submittedName>
        <fullName evidence="2">EpsG family protein</fullName>
    </submittedName>
</protein>
<gene>
    <name evidence="2" type="ORF">SAMN02745174_00989</name>
</gene>
<dbReference type="Proteomes" id="UP000191153">
    <property type="component" value="Unassembled WGS sequence"/>
</dbReference>
<feature type="transmembrane region" description="Helical" evidence="1">
    <location>
        <begin position="330"/>
        <end position="347"/>
    </location>
</feature>
<dbReference type="EMBL" id="FUWX01000007">
    <property type="protein sequence ID" value="SJZ58892.1"/>
    <property type="molecule type" value="Genomic_DNA"/>
</dbReference>
<dbReference type="STRING" id="180163.SAMN02745174_00989"/>
<feature type="transmembrane region" description="Helical" evidence="1">
    <location>
        <begin position="278"/>
        <end position="296"/>
    </location>
</feature>
<organism evidence="2 3">
    <name type="scientific">Cetobacterium ceti</name>
    <dbReference type="NCBI Taxonomy" id="180163"/>
    <lineage>
        <taxon>Bacteria</taxon>
        <taxon>Fusobacteriati</taxon>
        <taxon>Fusobacteriota</taxon>
        <taxon>Fusobacteriia</taxon>
        <taxon>Fusobacteriales</taxon>
        <taxon>Fusobacteriaceae</taxon>
        <taxon>Cetobacterium</taxon>
    </lineage>
</organism>
<name>A0A1T4LW32_9FUSO</name>
<feature type="transmembrane region" description="Helical" evidence="1">
    <location>
        <begin position="302"/>
        <end position="318"/>
    </location>
</feature>
<proteinExistence type="predicted"/>
<keyword evidence="3" id="KW-1185">Reference proteome</keyword>
<keyword evidence="1" id="KW-0472">Membrane</keyword>
<keyword evidence="1" id="KW-0812">Transmembrane</keyword>
<accession>A0A1T4LW32</accession>
<feature type="transmembrane region" description="Helical" evidence="1">
    <location>
        <begin position="203"/>
        <end position="224"/>
    </location>
</feature>
<sequence>MGIYIFIYLYNAILAIAQIFVFKNKRMNLMLILGSFITINLFSCLVYSNGGDWGLYQGMYLKIPPLSTLDFEKIFRYIKGNEFGTSLIMSVGKIYTNNYEIFKYILLTLILMYIYIFLEKKTRYTLFVISIYLSENLLPAFFEPILRQLLALVIFLFAMEDLIKKRKIYFFKVFLAYLFHSSAIILFPIFFVKRKIYKKKNLLILFLGLMMGIFILPEFIKIIVKNISYLNVYSYYLNSDRFIGKGLNLNRLVVLTIKIIIFMIPIFYLNGKIKKRQTATILFYNLTILYVSIYILQQSVEILVRFNVYFNLFYFILVEKMIGKIKLRKNKLKVLGFFLIYFFLSYWKNIDTFKERYIPYTNYIVEILNNRDYKNQWEKIRKNKVMSDVLKWEKR</sequence>
<dbReference type="Pfam" id="PF14897">
    <property type="entry name" value="EpsG"/>
    <property type="match status" value="1"/>
</dbReference>
<dbReference type="OrthoDB" id="1261475at2"/>
<feature type="transmembrane region" description="Helical" evidence="1">
    <location>
        <begin position="6"/>
        <end position="22"/>
    </location>
</feature>
<feature type="transmembrane region" description="Helical" evidence="1">
    <location>
        <begin position="101"/>
        <end position="118"/>
    </location>
</feature>
<reference evidence="2 3" key="1">
    <citation type="submission" date="2017-02" db="EMBL/GenBank/DDBJ databases">
        <authorList>
            <person name="Peterson S.W."/>
        </authorList>
    </citation>
    <scope>NUCLEOTIDE SEQUENCE [LARGE SCALE GENOMIC DNA]</scope>
    <source>
        <strain evidence="2 3">ATCC 700028</strain>
    </source>
</reference>
<feature type="transmembrane region" description="Helical" evidence="1">
    <location>
        <begin position="252"/>
        <end position="271"/>
    </location>
</feature>
<evidence type="ECO:0000313" key="2">
    <source>
        <dbReference type="EMBL" id="SJZ58892.1"/>
    </source>
</evidence>
<keyword evidence="1" id="KW-1133">Transmembrane helix</keyword>
<dbReference type="AlphaFoldDB" id="A0A1T4LW32"/>